<feature type="domain" description="Polycystin" evidence="6">
    <location>
        <begin position="165"/>
        <end position="363"/>
    </location>
</feature>
<comment type="similarity">
    <text evidence="2">Belongs to the polycystin family.</text>
</comment>
<dbReference type="PANTHER" id="PTHR10877:SF150">
    <property type="entry name" value="REJ DOMAIN-CONTAINING PROTEIN"/>
    <property type="match status" value="1"/>
</dbReference>
<dbReference type="AlphaFoldDB" id="A0AAV4FRI3"/>
<dbReference type="GO" id="GO:0005262">
    <property type="term" value="F:calcium channel activity"/>
    <property type="evidence" value="ECO:0007669"/>
    <property type="project" value="TreeGrafter"/>
</dbReference>
<keyword evidence="5" id="KW-0472">Membrane</keyword>
<keyword evidence="8" id="KW-1185">Reference proteome</keyword>
<evidence type="ECO:0000256" key="5">
    <source>
        <dbReference type="ARBA" id="ARBA00023136"/>
    </source>
</evidence>
<evidence type="ECO:0000256" key="2">
    <source>
        <dbReference type="ARBA" id="ARBA00007200"/>
    </source>
</evidence>
<dbReference type="EMBL" id="BMAT01004576">
    <property type="protein sequence ID" value="GFR75987.1"/>
    <property type="molecule type" value="Genomic_DNA"/>
</dbReference>
<dbReference type="InterPro" id="IPR051223">
    <property type="entry name" value="Polycystin"/>
</dbReference>
<dbReference type="PANTHER" id="PTHR10877">
    <property type="entry name" value="POLYCYSTIN FAMILY MEMBER"/>
    <property type="match status" value="1"/>
</dbReference>
<keyword evidence="3" id="KW-0812">Transmembrane</keyword>
<dbReference type="GO" id="GO:0016020">
    <property type="term" value="C:membrane"/>
    <property type="evidence" value="ECO:0007669"/>
    <property type="project" value="UniProtKB-SubCell"/>
</dbReference>
<dbReference type="Pfam" id="PF20519">
    <property type="entry name" value="Polycystin_dom"/>
    <property type="match status" value="1"/>
</dbReference>
<evidence type="ECO:0000256" key="1">
    <source>
        <dbReference type="ARBA" id="ARBA00004141"/>
    </source>
</evidence>
<dbReference type="GO" id="GO:0050982">
    <property type="term" value="P:detection of mechanical stimulus"/>
    <property type="evidence" value="ECO:0007669"/>
    <property type="project" value="TreeGrafter"/>
</dbReference>
<protein>
    <submittedName>
        <fullName evidence="7">Polycystic kidney disease protein 1-like 2</fullName>
    </submittedName>
</protein>
<dbReference type="InterPro" id="IPR046791">
    <property type="entry name" value="Polycystin_dom"/>
</dbReference>
<evidence type="ECO:0000259" key="6">
    <source>
        <dbReference type="Pfam" id="PF20519"/>
    </source>
</evidence>
<sequence>MLYSMQWGKDVSEEWLSSFILSFLQSLCVVDPFKVLIFSFLASLFLRKTKSIGVEHLDVRNISEINRQYGVKENPPREIVSFVSPLSDEELQVLTLRRRVQVMVRNTIRELLVHTVFLVIVCSLCYCNRSNNDFRMFDIIHTDLVQSKVEIPVGSDLLDTQKRYFSQVQTIDQYYEFLEGVLTPWLFPAKNWRGESLVAEDRQFTAVPDLYRLGAPRLRQLRMKPDDCASKKVPFTLDCVSDYSIRTEETAEFCVGWNNQPCPQIDQLRVTAGAWYFRNAIDIWGIPIAGHYDTYGGGGYISNLDINLMVAKAITKELKEQFWIDRQTRAVFLEFTLYCANTNRFAYVILLAEFPPSGGVIPFIK</sequence>
<reference evidence="7 8" key="1">
    <citation type="journal article" date="2021" name="Elife">
        <title>Chloroplast acquisition without the gene transfer in kleptoplastic sea slugs, Plakobranchus ocellatus.</title>
        <authorList>
            <person name="Maeda T."/>
            <person name="Takahashi S."/>
            <person name="Yoshida T."/>
            <person name="Shimamura S."/>
            <person name="Takaki Y."/>
            <person name="Nagai Y."/>
            <person name="Toyoda A."/>
            <person name="Suzuki Y."/>
            <person name="Arimoto A."/>
            <person name="Ishii H."/>
            <person name="Satoh N."/>
            <person name="Nishiyama T."/>
            <person name="Hasebe M."/>
            <person name="Maruyama T."/>
            <person name="Minagawa J."/>
            <person name="Obokata J."/>
            <person name="Shigenobu S."/>
        </authorList>
    </citation>
    <scope>NUCLEOTIDE SEQUENCE [LARGE SCALE GENOMIC DNA]</scope>
</reference>
<dbReference type="Proteomes" id="UP000762676">
    <property type="component" value="Unassembled WGS sequence"/>
</dbReference>
<comment type="subcellular location">
    <subcellularLocation>
        <location evidence="1">Membrane</location>
        <topology evidence="1">Multi-pass membrane protein</topology>
    </subcellularLocation>
</comment>
<organism evidence="7 8">
    <name type="scientific">Elysia marginata</name>
    <dbReference type="NCBI Taxonomy" id="1093978"/>
    <lineage>
        <taxon>Eukaryota</taxon>
        <taxon>Metazoa</taxon>
        <taxon>Spiralia</taxon>
        <taxon>Lophotrochozoa</taxon>
        <taxon>Mollusca</taxon>
        <taxon>Gastropoda</taxon>
        <taxon>Heterobranchia</taxon>
        <taxon>Euthyneura</taxon>
        <taxon>Panpulmonata</taxon>
        <taxon>Sacoglossa</taxon>
        <taxon>Placobranchoidea</taxon>
        <taxon>Plakobranchidae</taxon>
        <taxon>Elysia</taxon>
    </lineage>
</organism>
<evidence type="ECO:0000313" key="8">
    <source>
        <dbReference type="Proteomes" id="UP000762676"/>
    </source>
</evidence>
<name>A0AAV4FRI3_9GAST</name>
<evidence type="ECO:0000256" key="3">
    <source>
        <dbReference type="ARBA" id="ARBA00022692"/>
    </source>
</evidence>
<proteinExistence type="inferred from homology"/>
<evidence type="ECO:0000313" key="7">
    <source>
        <dbReference type="EMBL" id="GFR75987.1"/>
    </source>
</evidence>
<keyword evidence="4" id="KW-1133">Transmembrane helix</keyword>
<accession>A0AAV4FRI3</accession>
<evidence type="ECO:0000256" key="4">
    <source>
        <dbReference type="ARBA" id="ARBA00022989"/>
    </source>
</evidence>
<comment type="caution">
    <text evidence="7">The sequence shown here is derived from an EMBL/GenBank/DDBJ whole genome shotgun (WGS) entry which is preliminary data.</text>
</comment>
<gene>
    <name evidence="7" type="ORF">ElyMa_002200600</name>
</gene>